<dbReference type="InterPro" id="IPR005467">
    <property type="entry name" value="His_kinase_dom"/>
</dbReference>
<protein>
    <recommendedName>
        <fullName evidence="2">histidine kinase</fullName>
        <ecNumber evidence="2">2.7.13.3</ecNumber>
    </recommendedName>
</protein>
<dbReference type="KEGG" id="asun:KG104_01225"/>
<reference evidence="11" key="1">
    <citation type="submission" date="2021-06" db="EMBL/GenBank/DDBJ databases">
        <title>Novel species in genus Arthrobacter.</title>
        <authorList>
            <person name="Zhang G."/>
        </authorList>
    </citation>
    <scope>NUCLEOTIDE SEQUENCE</scope>
    <source>
        <strain evidence="11">Zg-ZUI122</strain>
    </source>
</reference>
<keyword evidence="7" id="KW-0067">ATP-binding</keyword>
<evidence type="ECO:0000256" key="2">
    <source>
        <dbReference type="ARBA" id="ARBA00012438"/>
    </source>
</evidence>
<evidence type="ECO:0000256" key="4">
    <source>
        <dbReference type="ARBA" id="ARBA00022679"/>
    </source>
</evidence>
<dbReference type="GO" id="GO:0046983">
    <property type="term" value="F:protein dimerization activity"/>
    <property type="evidence" value="ECO:0007669"/>
    <property type="project" value="InterPro"/>
</dbReference>
<evidence type="ECO:0000256" key="8">
    <source>
        <dbReference type="ARBA" id="ARBA00023012"/>
    </source>
</evidence>
<comment type="catalytic activity">
    <reaction evidence="1">
        <text>ATP + protein L-histidine = ADP + protein N-phospho-L-histidine.</text>
        <dbReference type="EC" id="2.7.13.3"/>
    </reaction>
</comment>
<evidence type="ECO:0000256" key="3">
    <source>
        <dbReference type="ARBA" id="ARBA00022553"/>
    </source>
</evidence>
<keyword evidence="9" id="KW-0472">Membrane</keyword>
<evidence type="ECO:0000313" key="12">
    <source>
        <dbReference type="Proteomes" id="UP000680588"/>
    </source>
</evidence>
<dbReference type="SUPFAM" id="SSF55874">
    <property type="entry name" value="ATPase domain of HSP90 chaperone/DNA topoisomerase II/histidine kinase"/>
    <property type="match status" value="1"/>
</dbReference>
<dbReference type="PANTHER" id="PTHR24421">
    <property type="entry name" value="NITRATE/NITRITE SENSOR PROTEIN NARX-RELATED"/>
    <property type="match status" value="1"/>
</dbReference>
<dbReference type="SMART" id="SM00387">
    <property type="entry name" value="HATPase_c"/>
    <property type="match status" value="1"/>
</dbReference>
<dbReference type="EC" id="2.7.13.3" evidence="2"/>
<keyword evidence="6 11" id="KW-0418">Kinase</keyword>
<sequence>MNQPTARRLRALTGPTVCILLTVGAAGAVVVVGPERALTSNLVQDTVAALSWTVLAAIWTVRGRPAGAVLTIAAAWSVAAATGGLAVAGSPLSVTAGWICTWAWGSAVGLSYTLGVLRAARWRSSSRLKLAAVLSTAVMALGFATLPTVTVEEGVEYPNPLELPFSPALSLTGVLLTACTAFAAAAFLALQLTSPARRRQALPVLIAAIAGLAGIAVGAAANEWSPLIQVLTLPLLPIALSLTTIGTGSRTLRSVGPQLDGAADPSSALNTTLAEVARDLGVSGLAIKVGENVVASVGDPGHHRVTLLHLGRLEGFLFTPKLAGDAAEEIDAVSPSIAAVLSSARLAADVRRSRAELAVAREEERRRVRRDLHDEVGPLLAAVIAQTDVAGLALDRSPEHARESLDKARTAGSEAVTALRRISRDLHPVAVDTLGLAGALNELAFRLSGLTSVRVTAMAAASLPAAVEVAVYRLAAEAAGNAVRHAGASAVDIRLTVDRDALHLDVVDDGTGFDPTQPSAGVGLASMHQRVAELNGELSITSSSAGTAVRARIPVPD</sequence>
<dbReference type="InterPro" id="IPR003594">
    <property type="entry name" value="HATPase_dom"/>
</dbReference>
<feature type="transmembrane region" description="Helical" evidence="9">
    <location>
        <begin position="12"/>
        <end position="30"/>
    </location>
</feature>
<dbReference type="Pfam" id="PF07730">
    <property type="entry name" value="HisKA_3"/>
    <property type="match status" value="1"/>
</dbReference>
<evidence type="ECO:0000256" key="5">
    <source>
        <dbReference type="ARBA" id="ARBA00022741"/>
    </source>
</evidence>
<evidence type="ECO:0000256" key="1">
    <source>
        <dbReference type="ARBA" id="ARBA00000085"/>
    </source>
</evidence>
<evidence type="ECO:0000313" key="11">
    <source>
        <dbReference type="EMBL" id="QWQ36482.1"/>
    </source>
</evidence>
<evidence type="ECO:0000259" key="10">
    <source>
        <dbReference type="PROSITE" id="PS50109"/>
    </source>
</evidence>
<dbReference type="PANTHER" id="PTHR24421:SF10">
    <property type="entry name" value="NITRATE_NITRITE SENSOR PROTEIN NARQ"/>
    <property type="match status" value="1"/>
</dbReference>
<feature type="transmembrane region" description="Helical" evidence="9">
    <location>
        <begin position="169"/>
        <end position="190"/>
    </location>
</feature>
<dbReference type="RefSeq" id="WP_207348342.1">
    <property type="nucleotide sequence ID" value="NZ_CP076456.1"/>
</dbReference>
<evidence type="ECO:0000256" key="6">
    <source>
        <dbReference type="ARBA" id="ARBA00022777"/>
    </source>
</evidence>
<feature type="transmembrane region" description="Helical" evidence="9">
    <location>
        <begin position="68"/>
        <end position="89"/>
    </location>
</feature>
<dbReference type="EMBL" id="CP076456">
    <property type="protein sequence ID" value="QWQ36482.1"/>
    <property type="molecule type" value="Genomic_DNA"/>
</dbReference>
<keyword evidence="9" id="KW-1133">Transmembrane helix</keyword>
<dbReference type="Proteomes" id="UP000680588">
    <property type="component" value="Chromosome"/>
</dbReference>
<dbReference type="CDD" id="cd16917">
    <property type="entry name" value="HATPase_UhpB-NarQ-NarX-like"/>
    <property type="match status" value="1"/>
</dbReference>
<dbReference type="GO" id="GO:0000155">
    <property type="term" value="F:phosphorelay sensor kinase activity"/>
    <property type="evidence" value="ECO:0007669"/>
    <property type="project" value="InterPro"/>
</dbReference>
<feature type="transmembrane region" description="Helical" evidence="9">
    <location>
        <begin position="42"/>
        <end position="61"/>
    </location>
</feature>
<dbReference type="GO" id="GO:0005524">
    <property type="term" value="F:ATP binding"/>
    <property type="evidence" value="ECO:0007669"/>
    <property type="project" value="UniProtKB-KW"/>
</dbReference>
<keyword evidence="3" id="KW-0597">Phosphoprotein</keyword>
<organism evidence="11 12">
    <name type="scientific">Arthrobacter sunyaminii</name>
    <dbReference type="NCBI Taxonomy" id="2816859"/>
    <lineage>
        <taxon>Bacteria</taxon>
        <taxon>Bacillati</taxon>
        <taxon>Actinomycetota</taxon>
        <taxon>Actinomycetes</taxon>
        <taxon>Micrococcales</taxon>
        <taxon>Micrococcaceae</taxon>
        <taxon>Arthrobacter</taxon>
    </lineage>
</organism>
<accession>A0A975S620</accession>
<dbReference type="GO" id="GO:0016020">
    <property type="term" value="C:membrane"/>
    <property type="evidence" value="ECO:0007669"/>
    <property type="project" value="InterPro"/>
</dbReference>
<dbReference type="AlphaFoldDB" id="A0A975S620"/>
<dbReference type="Pfam" id="PF02518">
    <property type="entry name" value="HATPase_c"/>
    <property type="match status" value="1"/>
</dbReference>
<dbReference type="InterPro" id="IPR011712">
    <property type="entry name" value="Sig_transdc_His_kin_sub3_dim/P"/>
</dbReference>
<dbReference type="InterPro" id="IPR050482">
    <property type="entry name" value="Sensor_HK_TwoCompSys"/>
</dbReference>
<keyword evidence="4" id="KW-0808">Transferase</keyword>
<keyword evidence="8" id="KW-0902">Two-component regulatory system</keyword>
<keyword evidence="9" id="KW-0812">Transmembrane</keyword>
<gene>
    <name evidence="11" type="ORF">KG104_01225</name>
</gene>
<evidence type="ECO:0000256" key="7">
    <source>
        <dbReference type="ARBA" id="ARBA00022840"/>
    </source>
</evidence>
<feature type="domain" description="Histidine kinase" evidence="10">
    <location>
        <begin position="371"/>
        <end position="557"/>
    </location>
</feature>
<keyword evidence="12" id="KW-1185">Reference proteome</keyword>
<name>A0A975S620_9MICC</name>
<feature type="transmembrane region" description="Helical" evidence="9">
    <location>
        <begin position="95"/>
        <end position="117"/>
    </location>
</feature>
<dbReference type="InterPro" id="IPR036890">
    <property type="entry name" value="HATPase_C_sf"/>
</dbReference>
<evidence type="ECO:0000256" key="9">
    <source>
        <dbReference type="SAM" id="Phobius"/>
    </source>
</evidence>
<proteinExistence type="predicted"/>
<dbReference type="Gene3D" id="3.30.565.10">
    <property type="entry name" value="Histidine kinase-like ATPase, C-terminal domain"/>
    <property type="match status" value="1"/>
</dbReference>
<dbReference type="Gene3D" id="1.20.5.1930">
    <property type="match status" value="1"/>
</dbReference>
<feature type="transmembrane region" description="Helical" evidence="9">
    <location>
        <begin position="129"/>
        <end position="149"/>
    </location>
</feature>
<keyword evidence="5" id="KW-0547">Nucleotide-binding</keyword>
<feature type="transmembrane region" description="Helical" evidence="9">
    <location>
        <begin position="202"/>
        <end position="221"/>
    </location>
</feature>
<dbReference type="PROSITE" id="PS50109">
    <property type="entry name" value="HIS_KIN"/>
    <property type="match status" value="1"/>
</dbReference>